<sequence length="68" mass="7627">MEAKVEIVVRDNMRLQQFRNGEVVDGSEGRGMLLAGTFVRTKKILPSSCCTANCLRIMLGSRLTKRQL</sequence>
<name>A0A199UIE8_ANACO</name>
<reference evidence="1 2" key="1">
    <citation type="journal article" date="2016" name="DNA Res.">
        <title>The draft genome of MD-2 pineapple using hybrid error correction of long reads.</title>
        <authorList>
            <person name="Redwan R.M."/>
            <person name="Saidin A."/>
            <person name="Kumar S.V."/>
        </authorList>
    </citation>
    <scope>NUCLEOTIDE SEQUENCE [LARGE SCALE GENOMIC DNA]</scope>
    <source>
        <strain evidence="2">cv. MD2</strain>
        <tissue evidence="1">Leaf</tissue>
    </source>
</reference>
<accession>A0A199UIE8</accession>
<dbReference type="Proteomes" id="UP000092600">
    <property type="component" value="Unassembled WGS sequence"/>
</dbReference>
<dbReference type="EMBL" id="LSRQ01007775">
    <property type="protein sequence ID" value="OAY64667.1"/>
    <property type="molecule type" value="Genomic_DNA"/>
</dbReference>
<dbReference type="AlphaFoldDB" id="A0A199UIE8"/>
<evidence type="ECO:0000313" key="2">
    <source>
        <dbReference type="Proteomes" id="UP000092600"/>
    </source>
</evidence>
<protein>
    <submittedName>
        <fullName evidence="1">Uncharacterized protein</fullName>
    </submittedName>
</protein>
<evidence type="ECO:0000313" key="1">
    <source>
        <dbReference type="EMBL" id="OAY64667.1"/>
    </source>
</evidence>
<comment type="caution">
    <text evidence="1">The sequence shown here is derived from an EMBL/GenBank/DDBJ whole genome shotgun (WGS) entry which is preliminary data.</text>
</comment>
<organism evidence="1 2">
    <name type="scientific">Ananas comosus</name>
    <name type="common">Pineapple</name>
    <name type="synonym">Ananas ananas</name>
    <dbReference type="NCBI Taxonomy" id="4615"/>
    <lineage>
        <taxon>Eukaryota</taxon>
        <taxon>Viridiplantae</taxon>
        <taxon>Streptophyta</taxon>
        <taxon>Embryophyta</taxon>
        <taxon>Tracheophyta</taxon>
        <taxon>Spermatophyta</taxon>
        <taxon>Magnoliopsida</taxon>
        <taxon>Liliopsida</taxon>
        <taxon>Poales</taxon>
        <taxon>Bromeliaceae</taxon>
        <taxon>Bromelioideae</taxon>
        <taxon>Ananas</taxon>
    </lineage>
</organism>
<gene>
    <name evidence="1" type="ORF">ACMD2_20233</name>
</gene>
<proteinExistence type="predicted"/>